<evidence type="ECO:0000256" key="8">
    <source>
        <dbReference type="ARBA" id="ARBA00023277"/>
    </source>
</evidence>
<evidence type="ECO:0000256" key="5">
    <source>
        <dbReference type="ARBA" id="ARBA00022840"/>
    </source>
</evidence>
<keyword evidence="8 9" id="KW-0119">Carbohydrate metabolism</keyword>
<dbReference type="UniPathway" id="UPA00916">
    <property type="reaction ID" value="UER00889"/>
</dbReference>
<accession>A0A7W9S400</accession>
<keyword evidence="7 9" id="KW-0630">Potassium</keyword>
<dbReference type="GO" id="GO:0005829">
    <property type="term" value="C:cytosol"/>
    <property type="evidence" value="ECO:0007669"/>
    <property type="project" value="TreeGrafter"/>
</dbReference>
<feature type="binding site" evidence="9">
    <location>
        <position position="247"/>
    </location>
    <ligand>
        <name>substrate</name>
    </ligand>
</feature>
<evidence type="ECO:0000256" key="3">
    <source>
        <dbReference type="ARBA" id="ARBA00022741"/>
    </source>
</evidence>
<dbReference type="HAMAP" id="MF_01987">
    <property type="entry name" value="Ribokinase"/>
    <property type="match status" value="1"/>
</dbReference>
<evidence type="ECO:0000256" key="2">
    <source>
        <dbReference type="ARBA" id="ARBA00022723"/>
    </source>
</evidence>
<keyword evidence="3 9" id="KW-0547">Nucleotide-binding</keyword>
<feature type="domain" description="Carbohydrate kinase PfkB" evidence="10">
    <location>
        <begin position="2"/>
        <end position="288"/>
    </location>
</feature>
<organism evidence="11 12">
    <name type="scientific">Aquamicrobium lusatiense</name>
    <dbReference type="NCBI Taxonomy" id="89772"/>
    <lineage>
        <taxon>Bacteria</taxon>
        <taxon>Pseudomonadati</taxon>
        <taxon>Pseudomonadota</taxon>
        <taxon>Alphaproteobacteria</taxon>
        <taxon>Hyphomicrobiales</taxon>
        <taxon>Phyllobacteriaceae</taxon>
        <taxon>Aquamicrobium</taxon>
    </lineage>
</organism>
<keyword evidence="6 9" id="KW-0460">Magnesium</keyword>
<keyword evidence="9" id="KW-0963">Cytoplasm</keyword>
<name>A0A7W9S400_9HYPH</name>
<feature type="binding site" evidence="9">
    <location>
        <position position="277"/>
    </location>
    <ligand>
        <name>K(+)</name>
        <dbReference type="ChEBI" id="CHEBI:29103"/>
    </ligand>
</feature>
<feature type="binding site" evidence="9">
    <location>
        <begin position="9"/>
        <end position="11"/>
    </location>
    <ligand>
        <name>substrate</name>
    </ligand>
</feature>
<dbReference type="PRINTS" id="PR00990">
    <property type="entry name" value="RIBOKINASE"/>
</dbReference>
<comment type="subunit">
    <text evidence="9">Homodimer.</text>
</comment>
<feature type="binding site" evidence="9">
    <location>
        <begin position="215"/>
        <end position="220"/>
    </location>
    <ligand>
        <name>ATP</name>
        <dbReference type="ChEBI" id="CHEBI:30616"/>
    </ligand>
</feature>
<evidence type="ECO:0000256" key="7">
    <source>
        <dbReference type="ARBA" id="ARBA00022958"/>
    </source>
</evidence>
<keyword evidence="1 9" id="KW-0808">Transferase</keyword>
<dbReference type="PANTHER" id="PTHR10584">
    <property type="entry name" value="SUGAR KINASE"/>
    <property type="match status" value="1"/>
</dbReference>
<keyword evidence="5 9" id="KW-0067">ATP-binding</keyword>
<dbReference type="InterPro" id="IPR011611">
    <property type="entry name" value="PfkB_dom"/>
</dbReference>
<dbReference type="EMBL" id="JACHEU010000002">
    <property type="protein sequence ID" value="MBB6013706.1"/>
    <property type="molecule type" value="Genomic_DNA"/>
</dbReference>
<dbReference type="GO" id="GO:0004747">
    <property type="term" value="F:ribokinase activity"/>
    <property type="evidence" value="ECO:0007669"/>
    <property type="project" value="UniProtKB-UniRule"/>
</dbReference>
<dbReference type="GO" id="GO:0019303">
    <property type="term" value="P:D-ribose catabolic process"/>
    <property type="evidence" value="ECO:0007669"/>
    <property type="project" value="UniProtKB-UniRule"/>
</dbReference>
<dbReference type="GO" id="GO:0046872">
    <property type="term" value="F:metal ion binding"/>
    <property type="evidence" value="ECO:0007669"/>
    <property type="project" value="UniProtKB-KW"/>
</dbReference>
<comment type="catalytic activity">
    <reaction evidence="9">
        <text>D-ribose + ATP = D-ribose 5-phosphate + ADP + H(+)</text>
        <dbReference type="Rhea" id="RHEA:13697"/>
        <dbReference type="ChEBI" id="CHEBI:15378"/>
        <dbReference type="ChEBI" id="CHEBI:30616"/>
        <dbReference type="ChEBI" id="CHEBI:47013"/>
        <dbReference type="ChEBI" id="CHEBI:78346"/>
        <dbReference type="ChEBI" id="CHEBI:456216"/>
        <dbReference type="EC" id="2.7.1.15"/>
    </reaction>
</comment>
<feature type="binding site" evidence="9">
    <location>
        <begin position="37"/>
        <end position="41"/>
    </location>
    <ligand>
        <name>substrate</name>
    </ligand>
</feature>
<comment type="activity regulation">
    <text evidence="9">Activated by a monovalent cation that binds near, but not in, the active site. The most likely occupant of the site in vivo is potassium. Ion binding induces a conformational change that may alter substrate affinity.</text>
</comment>
<feature type="binding site" evidence="9">
    <location>
        <position position="286"/>
    </location>
    <ligand>
        <name>K(+)</name>
        <dbReference type="ChEBI" id="CHEBI:29103"/>
    </ligand>
</feature>
<dbReference type="Pfam" id="PF00294">
    <property type="entry name" value="PfkB"/>
    <property type="match status" value="1"/>
</dbReference>
<feature type="binding site" evidence="9">
    <location>
        <position position="282"/>
    </location>
    <ligand>
        <name>K(+)</name>
        <dbReference type="ChEBI" id="CHEBI:29103"/>
    </ligand>
</feature>
<evidence type="ECO:0000313" key="11">
    <source>
        <dbReference type="EMBL" id="MBB6013706.1"/>
    </source>
</evidence>
<comment type="similarity">
    <text evidence="9">Belongs to the carbohydrate kinase PfkB family. Ribokinase subfamily.</text>
</comment>
<protein>
    <recommendedName>
        <fullName evidence="9">Ribokinase</fullName>
        <shortName evidence="9">RK</shortName>
        <ecNumber evidence="9">2.7.1.15</ecNumber>
    </recommendedName>
</protein>
<gene>
    <name evidence="9" type="primary">rbsK</name>
    <name evidence="11" type="ORF">HNR59_003095</name>
</gene>
<dbReference type="Proteomes" id="UP000533306">
    <property type="component" value="Unassembled WGS sequence"/>
</dbReference>
<dbReference type="AlphaFoldDB" id="A0A7W9S400"/>
<dbReference type="InterPro" id="IPR011877">
    <property type="entry name" value="Ribokinase"/>
</dbReference>
<feature type="binding site" evidence="9">
    <location>
        <position position="280"/>
    </location>
    <ligand>
        <name>K(+)</name>
        <dbReference type="ChEBI" id="CHEBI:29103"/>
    </ligand>
</feature>
<feature type="binding site" evidence="9">
    <location>
        <position position="179"/>
    </location>
    <ligand>
        <name>ATP</name>
        <dbReference type="ChEBI" id="CHEBI:30616"/>
    </ligand>
</feature>
<dbReference type="SUPFAM" id="SSF53613">
    <property type="entry name" value="Ribokinase-like"/>
    <property type="match status" value="1"/>
</dbReference>
<keyword evidence="12" id="KW-1185">Reference proteome</keyword>
<comment type="function">
    <text evidence="9">Catalyzes the phosphorylation of ribose at O-5 in a reaction requiring ATP and magnesium. The resulting D-ribose-5-phosphate can then be used either for sythesis of nucleotides, histidine, and tryptophan, or as a component of the pentose phosphate pathway.</text>
</comment>
<dbReference type="InterPro" id="IPR002139">
    <property type="entry name" value="Ribo/fructo_kinase"/>
</dbReference>
<keyword evidence="4 9" id="KW-0418">Kinase</keyword>
<comment type="subcellular location">
    <subcellularLocation>
        <location evidence="9">Cytoplasm</location>
    </subcellularLocation>
</comment>
<evidence type="ECO:0000256" key="9">
    <source>
        <dbReference type="HAMAP-Rule" id="MF_01987"/>
    </source>
</evidence>
<feature type="binding site" evidence="9">
    <location>
        <position position="241"/>
    </location>
    <ligand>
        <name>K(+)</name>
        <dbReference type="ChEBI" id="CHEBI:29103"/>
    </ligand>
</feature>
<evidence type="ECO:0000313" key="12">
    <source>
        <dbReference type="Proteomes" id="UP000533306"/>
    </source>
</evidence>
<reference evidence="11 12" key="1">
    <citation type="submission" date="2020-08" db="EMBL/GenBank/DDBJ databases">
        <title>Genomic Encyclopedia of Type Strains, Phase IV (KMG-IV): sequencing the most valuable type-strain genomes for metagenomic binning, comparative biology and taxonomic classification.</title>
        <authorList>
            <person name="Goeker M."/>
        </authorList>
    </citation>
    <scope>NUCLEOTIDE SEQUENCE [LARGE SCALE GENOMIC DNA]</scope>
    <source>
        <strain evidence="11 12">DSM 11099</strain>
    </source>
</reference>
<dbReference type="GO" id="GO:0005524">
    <property type="term" value="F:ATP binding"/>
    <property type="evidence" value="ECO:0007669"/>
    <property type="project" value="UniProtKB-UniRule"/>
</dbReference>
<dbReference type="EC" id="2.7.1.15" evidence="9"/>
<evidence type="ECO:0000256" key="4">
    <source>
        <dbReference type="ARBA" id="ARBA00022777"/>
    </source>
</evidence>
<dbReference type="Gene3D" id="3.40.1190.20">
    <property type="match status" value="1"/>
</dbReference>
<comment type="caution">
    <text evidence="9">Lacks conserved residue(s) required for the propagation of feature annotation.</text>
</comment>
<dbReference type="PANTHER" id="PTHR10584:SF166">
    <property type="entry name" value="RIBOKINASE"/>
    <property type="match status" value="1"/>
</dbReference>
<comment type="caution">
    <text evidence="11">The sequence shown here is derived from an EMBL/GenBank/DDBJ whole genome shotgun (WGS) entry which is preliminary data.</text>
</comment>
<comment type="pathway">
    <text evidence="9">Carbohydrate metabolism; D-ribose degradation; D-ribose 5-phosphate from beta-D-ribopyranose: step 2/2.</text>
</comment>
<evidence type="ECO:0000259" key="10">
    <source>
        <dbReference type="Pfam" id="PF00294"/>
    </source>
</evidence>
<proteinExistence type="inferred from homology"/>
<dbReference type="InterPro" id="IPR029056">
    <property type="entry name" value="Ribokinase-like"/>
</dbReference>
<keyword evidence="2 9" id="KW-0479">Metal-binding</keyword>
<feature type="binding site" evidence="9">
    <location>
        <position position="243"/>
    </location>
    <ligand>
        <name>K(+)</name>
        <dbReference type="ChEBI" id="CHEBI:29103"/>
    </ligand>
</feature>
<evidence type="ECO:0000256" key="1">
    <source>
        <dbReference type="ARBA" id="ARBA00022679"/>
    </source>
</evidence>
<dbReference type="RefSeq" id="WP_183831893.1">
    <property type="nucleotide sequence ID" value="NZ_JACHEU010000002.1"/>
</dbReference>
<evidence type="ECO:0000256" key="6">
    <source>
        <dbReference type="ARBA" id="ARBA00022842"/>
    </source>
</evidence>
<feature type="binding site" evidence="9">
    <location>
        <position position="135"/>
    </location>
    <ligand>
        <name>substrate</name>
    </ligand>
</feature>
<feature type="active site" description="Proton acceptor" evidence="9">
    <location>
        <position position="247"/>
    </location>
</feature>
<sequence>MIIVVGSINLDLIVRLDRLPSPGETLQGTGFDKAPGGKGANQALAAARAGARVRMIGSVGNDAFAGEALCLLRAGGLDLSGVAVSTAPTGTALIFVGADGENMIALVAGANSEVRPADLGKAELKKGDVLLLQQEIPPETVEAALDMARDAGALSVLNIAPYRDESGRCLTKADFIVANETEFDQCCRTIGIEGSDVKRRMRSFISRTGGTIIVTLGPDGVLAATPDNFLEVPAMDIQPVDTVGAGDTFCGYLAAGLSMDLSLEKVLARAAAAGSLACLKAGAQPSIPLASEVDTALSRRAR</sequence>
<dbReference type="CDD" id="cd01174">
    <property type="entry name" value="ribokinase"/>
    <property type="match status" value="1"/>
</dbReference>
<comment type="cofactor">
    <cofactor evidence="9">
        <name>Mg(2+)</name>
        <dbReference type="ChEBI" id="CHEBI:18420"/>
    </cofactor>
    <text evidence="9">Requires a divalent cation, most likely magnesium in vivo, as an electrophilic catalyst to aid phosphoryl group transfer. It is the chelate of the metal and the nucleotide that is the actual substrate.</text>
</comment>
<feature type="binding site" evidence="9">
    <location>
        <begin position="246"/>
        <end position="247"/>
    </location>
    <ligand>
        <name>ATP</name>
        <dbReference type="ChEBI" id="CHEBI:30616"/>
    </ligand>
</feature>